<organism evidence="5 6">
    <name type="scientific">Weizmannia acidilactici</name>
    <dbReference type="NCBI Taxonomy" id="2607726"/>
    <lineage>
        <taxon>Bacteria</taxon>
        <taxon>Bacillati</taxon>
        <taxon>Bacillota</taxon>
        <taxon>Bacilli</taxon>
        <taxon>Bacillales</taxon>
        <taxon>Bacillaceae</taxon>
        <taxon>Heyndrickxia</taxon>
    </lineage>
</organism>
<evidence type="ECO:0000256" key="3">
    <source>
        <dbReference type="SAM" id="Coils"/>
    </source>
</evidence>
<dbReference type="AlphaFoldDB" id="A0A5J4JGR5"/>
<dbReference type="Gene3D" id="3.30.930.30">
    <property type="match status" value="1"/>
</dbReference>
<sequence>MAREFNVALPKELNHGQQRKLLTNFVQEQFVDRGMIANIAIHRDDENDPHAHVLLTTREISEKGFEGKNRDWDKKELLEQWREQWSEHANRALEKAGTKDRITHLSHKDRGLEILPTVHLGHVAHEMESKGKGSSRGTINAELKAYNAVVIDLQKYREEKEALQHRIVQQYRLNSLSTPEKNGFP</sequence>
<evidence type="ECO:0000256" key="1">
    <source>
        <dbReference type="ARBA" id="ARBA00010873"/>
    </source>
</evidence>
<proteinExistence type="inferred from homology"/>
<feature type="domain" description="MobA/MobL protein" evidence="4">
    <location>
        <begin position="1"/>
        <end position="130"/>
    </location>
</feature>
<keyword evidence="3" id="KW-0175">Coiled coil</keyword>
<dbReference type="Proteomes" id="UP000391919">
    <property type="component" value="Unassembled WGS sequence"/>
</dbReference>
<dbReference type="EMBL" id="BKZQ01000009">
    <property type="protein sequence ID" value="GER69700.1"/>
    <property type="molecule type" value="Genomic_DNA"/>
</dbReference>
<protein>
    <recommendedName>
        <fullName evidence="4">MobA/MobL protein domain-containing protein</fullName>
    </recommendedName>
</protein>
<comment type="caution">
    <text evidence="5">The sequence shown here is derived from an EMBL/GenBank/DDBJ whole genome shotgun (WGS) entry which is preliminary data.</text>
</comment>
<evidence type="ECO:0000313" key="6">
    <source>
        <dbReference type="Proteomes" id="UP000391919"/>
    </source>
</evidence>
<evidence type="ECO:0000259" key="4">
    <source>
        <dbReference type="Pfam" id="PF03389"/>
    </source>
</evidence>
<evidence type="ECO:0000256" key="2">
    <source>
        <dbReference type="ARBA" id="ARBA00022971"/>
    </source>
</evidence>
<gene>
    <name evidence="5" type="ORF">BpJC7_10030</name>
</gene>
<reference evidence="5 6" key="1">
    <citation type="submission" date="2019-09" db="EMBL/GenBank/DDBJ databases">
        <title>Draft genome sequence of Bacillus sp. JC-7.</title>
        <authorList>
            <person name="Tanaka N."/>
            <person name="Shiwa Y."/>
            <person name="Fujita N."/>
            <person name="Tanasupawat S."/>
        </authorList>
    </citation>
    <scope>NUCLEOTIDE SEQUENCE [LARGE SCALE GENOMIC DNA]</scope>
    <source>
        <strain evidence="5 6">JC-7</strain>
    </source>
</reference>
<feature type="coiled-coil region" evidence="3">
    <location>
        <begin position="146"/>
        <end position="173"/>
    </location>
</feature>
<accession>A0A5J4JGR5</accession>
<keyword evidence="6" id="KW-1185">Reference proteome</keyword>
<dbReference type="Pfam" id="PF03389">
    <property type="entry name" value="MobA_MobL"/>
    <property type="match status" value="1"/>
</dbReference>
<name>A0A5J4JGR5_9BACI</name>
<dbReference type="InterPro" id="IPR005053">
    <property type="entry name" value="MobA_MobL"/>
</dbReference>
<evidence type="ECO:0000313" key="5">
    <source>
        <dbReference type="EMBL" id="GER69700.1"/>
    </source>
</evidence>
<comment type="similarity">
    <text evidence="1">Belongs to the MobA/MobL family.</text>
</comment>
<keyword evidence="2" id="KW-0184">Conjugation</keyword>